<dbReference type="PANTHER" id="PTHR30005">
    <property type="entry name" value="EXOPOLYPHOSPHATASE"/>
    <property type="match status" value="1"/>
</dbReference>
<evidence type="ECO:0000313" key="4">
    <source>
        <dbReference type="EMBL" id="PWF49359.1"/>
    </source>
</evidence>
<organism evidence="4 5">
    <name type="scientific">Massilia glaciei</name>
    <dbReference type="NCBI Taxonomy" id="1524097"/>
    <lineage>
        <taxon>Bacteria</taxon>
        <taxon>Pseudomonadati</taxon>
        <taxon>Pseudomonadota</taxon>
        <taxon>Betaproteobacteria</taxon>
        <taxon>Burkholderiales</taxon>
        <taxon>Oxalobacteraceae</taxon>
        <taxon>Telluria group</taxon>
        <taxon>Massilia</taxon>
    </lineage>
</organism>
<name>A0A2U2HPG0_9BURK</name>
<dbReference type="Gene3D" id="3.30.420.150">
    <property type="entry name" value="Exopolyphosphatase. Domain 2"/>
    <property type="match status" value="1"/>
</dbReference>
<dbReference type="InterPro" id="IPR043129">
    <property type="entry name" value="ATPase_NBD"/>
</dbReference>
<dbReference type="Pfam" id="PF21447">
    <property type="entry name" value="Ppx-GppA_III"/>
    <property type="match status" value="1"/>
</dbReference>
<dbReference type="GO" id="GO:0016462">
    <property type="term" value="F:pyrophosphatase activity"/>
    <property type="evidence" value="ECO:0007669"/>
    <property type="project" value="TreeGrafter"/>
</dbReference>
<protein>
    <submittedName>
        <fullName evidence="4">Ppx/GppA family phosphatase</fullName>
    </submittedName>
</protein>
<comment type="caution">
    <text evidence="4">The sequence shown here is derived from an EMBL/GenBank/DDBJ whole genome shotgun (WGS) entry which is preliminary data.</text>
</comment>
<dbReference type="InterPro" id="IPR003695">
    <property type="entry name" value="Ppx_GppA_N"/>
</dbReference>
<dbReference type="InterPro" id="IPR050273">
    <property type="entry name" value="GppA/Ppx_hydrolase"/>
</dbReference>
<dbReference type="RefSeq" id="WP_106756760.1">
    <property type="nucleotide sequence ID" value="NZ_PXWF02000092.1"/>
</dbReference>
<feature type="domain" description="Ppx/GppA phosphatase N-terminal" evidence="2">
    <location>
        <begin position="16"/>
        <end position="296"/>
    </location>
</feature>
<proteinExistence type="predicted"/>
<dbReference type="PANTHER" id="PTHR30005:SF0">
    <property type="entry name" value="RETROGRADE REGULATION PROTEIN 2"/>
    <property type="match status" value="1"/>
</dbReference>
<dbReference type="OrthoDB" id="9793035at2"/>
<dbReference type="Gene3D" id="3.30.420.40">
    <property type="match status" value="1"/>
</dbReference>
<dbReference type="SUPFAM" id="SSF53067">
    <property type="entry name" value="Actin-like ATPase domain"/>
    <property type="match status" value="2"/>
</dbReference>
<accession>A0A2U2HPG0</accession>
<dbReference type="SUPFAM" id="SSF109604">
    <property type="entry name" value="HD-domain/PDEase-like"/>
    <property type="match status" value="1"/>
</dbReference>
<sequence>MFAAVDLGSNSFRLHVGKHDAGAIRVLKSMREPIRLAAGLDARGCLTEAAMQGALECLTNFGAALRSYKLDAVRVVATSTLRVARNGAAFLPEAEKAIGYPIEIISGEEEGRLIYMGVSNALGGAERRLVLDIGGGSTELILGHGTEIDRVESFSVGTVKQSLSFFVGGRIDGPSFEAAILSARSHFEDGAPPYHPQFWKTAYGSSGTIRAIADIIARNELGDGKLTPVSLEALRRRFIEAGQVARIDMPGLRPERAGTIIGGLAILIALVAELGITQITPIEAGLRMGVMWDLYLRSMQRDRRDESALALAKKFHVDETRALRAARDAATLYARLKPSAETYTRLLYWSALLHEIGMVVSQTGYHKHAAYMVENADLPGFTAREQKSMSRLVLAQKGNLRKVSEALADPDFAKAVLALRLAVLLMHARIDGDVNELKLRMKSRIDLELRREWVSAHPTLSYWIEKEQEWWDEVGVDFSMKAVP</sequence>
<dbReference type="Pfam" id="PF02541">
    <property type="entry name" value="Ppx-GppA"/>
    <property type="match status" value="1"/>
</dbReference>
<feature type="domain" description="Ppx/GppA phosphatase C-terminal" evidence="3">
    <location>
        <begin position="304"/>
        <end position="467"/>
    </location>
</feature>
<gene>
    <name evidence="4" type="ORF">C7C56_006960</name>
</gene>
<dbReference type="CDD" id="cd24053">
    <property type="entry name" value="ASKHA_NBD_EcPPX-GppA-like"/>
    <property type="match status" value="1"/>
</dbReference>
<dbReference type="PIRSF" id="PIRSF001267">
    <property type="entry name" value="Pyrophosphatase_GppA_Ppx"/>
    <property type="match status" value="1"/>
</dbReference>
<evidence type="ECO:0000256" key="1">
    <source>
        <dbReference type="ARBA" id="ARBA00022801"/>
    </source>
</evidence>
<dbReference type="InterPro" id="IPR048950">
    <property type="entry name" value="Ppx_GppA_C"/>
</dbReference>
<dbReference type="AlphaFoldDB" id="A0A2U2HPG0"/>
<dbReference type="Proteomes" id="UP000241421">
    <property type="component" value="Unassembled WGS sequence"/>
</dbReference>
<reference evidence="4 5" key="1">
    <citation type="submission" date="2018-04" db="EMBL/GenBank/DDBJ databases">
        <title>Massilia violaceinigra sp. nov., a novel purple-pigmented bacterium isolated from Tianshan glacier, Xinjiang, China.</title>
        <authorList>
            <person name="Wang H."/>
        </authorList>
    </citation>
    <scope>NUCLEOTIDE SEQUENCE [LARGE SCALE GENOMIC DNA]</scope>
    <source>
        <strain evidence="4 5">B448-2</strain>
    </source>
</reference>
<keyword evidence="5" id="KW-1185">Reference proteome</keyword>
<keyword evidence="1" id="KW-0378">Hydrolase</keyword>
<dbReference type="InterPro" id="IPR030673">
    <property type="entry name" value="PyroPPase_GppA_Ppx"/>
</dbReference>
<dbReference type="EMBL" id="PXWF02000092">
    <property type="protein sequence ID" value="PWF49359.1"/>
    <property type="molecule type" value="Genomic_DNA"/>
</dbReference>
<dbReference type="FunFam" id="3.30.420.40:FF:000023">
    <property type="entry name" value="Guanosine-5'-triphosphate,3'-diphosphate pyrophosphatase"/>
    <property type="match status" value="1"/>
</dbReference>
<evidence type="ECO:0000259" key="2">
    <source>
        <dbReference type="Pfam" id="PF02541"/>
    </source>
</evidence>
<evidence type="ECO:0000313" key="5">
    <source>
        <dbReference type="Proteomes" id="UP000241421"/>
    </source>
</evidence>
<evidence type="ECO:0000259" key="3">
    <source>
        <dbReference type="Pfam" id="PF21447"/>
    </source>
</evidence>
<dbReference type="Gene3D" id="1.10.3210.10">
    <property type="entry name" value="Hypothetical protein af1432"/>
    <property type="match status" value="1"/>
</dbReference>